<protein>
    <submittedName>
        <fullName evidence="2">Pr6Pr family membrane protein</fullName>
    </submittedName>
</protein>
<sequence>MKIRLALVYRGVGLLLATLALISNMIVPNLKFILSRFMYYTIQSNILAFVLFALLFFRSVYEFGKKERVGRTDFFTGFQFICVINLLLTFCVYWMILLPDKFTMGYGSVTLSFRNLSVHLIVPLLCLIDYFAFSNPGKLKYKSIWGALIYPTFYIILVAIMARSGFVFRLSKKDGQPVRYPYSFLDFDRYGKNVFLSIAILALLILIFAHILYGIDYRRTKRTNHTKQTN</sequence>
<keyword evidence="1" id="KW-0812">Transmembrane</keyword>
<evidence type="ECO:0000313" key="3">
    <source>
        <dbReference type="Proteomes" id="UP001523565"/>
    </source>
</evidence>
<proteinExistence type="predicted"/>
<gene>
    <name evidence="2" type="ORF">NK118_06040</name>
</gene>
<evidence type="ECO:0000256" key="1">
    <source>
        <dbReference type="SAM" id="Phobius"/>
    </source>
</evidence>
<accession>A0ABT1EGM3</accession>
<dbReference type="RefSeq" id="WP_262068694.1">
    <property type="nucleotide sequence ID" value="NZ_JAMXOC010000006.1"/>
</dbReference>
<feature type="transmembrane region" description="Helical" evidence="1">
    <location>
        <begin position="194"/>
        <end position="215"/>
    </location>
</feature>
<keyword evidence="1" id="KW-0472">Membrane</keyword>
<dbReference type="NCBIfam" id="NF038065">
    <property type="entry name" value="Pr6Pr"/>
    <property type="match status" value="1"/>
</dbReference>
<organism evidence="2 3">
    <name type="scientific">Ohessyouella blattaphilus</name>
    <dbReference type="NCBI Taxonomy" id="2949333"/>
    <lineage>
        <taxon>Bacteria</taxon>
        <taxon>Bacillati</taxon>
        <taxon>Bacillota</taxon>
        <taxon>Clostridia</taxon>
        <taxon>Lachnospirales</taxon>
        <taxon>Lachnospiraceae</taxon>
        <taxon>Ohessyouella</taxon>
    </lineage>
</organism>
<dbReference type="PANTHER" id="PTHR12242">
    <property type="entry name" value="OS02G0130600 PROTEIN-RELATED"/>
    <property type="match status" value="1"/>
</dbReference>
<name>A0ABT1EGM3_9FIRM</name>
<keyword evidence="1" id="KW-1133">Transmembrane helix</keyword>
<feature type="transmembrane region" description="Helical" evidence="1">
    <location>
        <begin position="7"/>
        <end position="26"/>
    </location>
</feature>
<dbReference type="EMBL" id="JAMZFV010000006">
    <property type="protein sequence ID" value="MCP1109813.1"/>
    <property type="molecule type" value="Genomic_DNA"/>
</dbReference>
<evidence type="ECO:0000313" key="2">
    <source>
        <dbReference type="EMBL" id="MCP1109813.1"/>
    </source>
</evidence>
<feature type="transmembrane region" description="Helical" evidence="1">
    <location>
        <begin position="116"/>
        <end position="133"/>
    </location>
</feature>
<dbReference type="InterPro" id="IPR049713">
    <property type="entry name" value="Pr6Pr-like"/>
</dbReference>
<dbReference type="Proteomes" id="UP001523565">
    <property type="component" value="Unassembled WGS sequence"/>
</dbReference>
<feature type="transmembrane region" description="Helical" evidence="1">
    <location>
        <begin position="145"/>
        <end position="166"/>
    </location>
</feature>
<feature type="transmembrane region" description="Helical" evidence="1">
    <location>
        <begin position="78"/>
        <end position="96"/>
    </location>
</feature>
<feature type="transmembrane region" description="Helical" evidence="1">
    <location>
        <begin position="38"/>
        <end position="57"/>
    </location>
</feature>
<comment type="caution">
    <text evidence="2">The sequence shown here is derived from an EMBL/GenBank/DDBJ whole genome shotgun (WGS) entry which is preliminary data.</text>
</comment>
<keyword evidence="3" id="KW-1185">Reference proteome</keyword>
<reference evidence="2 3" key="1">
    <citation type="journal article" date="2022" name="Genome Biol. Evol.">
        <title>Host diet, physiology and behaviors set the stage for Lachnospiraceae cladogenesis.</title>
        <authorList>
            <person name="Vera-Ponce De Leon A."/>
            <person name="Schneider M."/>
            <person name="Jahnes B.C."/>
            <person name="Sadowski V."/>
            <person name="Camuy-Velez L.A."/>
            <person name="Duan J."/>
            <person name="Sabree Z.L."/>
        </authorList>
    </citation>
    <scope>NUCLEOTIDE SEQUENCE [LARGE SCALE GENOMIC DNA]</scope>
    <source>
        <strain evidence="2 3">PAL227</strain>
    </source>
</reference>